<feature type="compositionally biased region" description="Basic residues" evidence="1">
    <location>
        <begin position="214"/>
        <end position="224"/>
    </location>
</feature>
<comment type="caution">
    <text evidence="2">The sequence shown here is derived from an EMBL/GenBank/DDBJ whole genome shotgun (WGS) entry which is preliminary data.</text>
</comment>
<evidence type="ECO:0000313" key="3">
    <source>
        <dbReference type="Proteomes" id="UP000477010"/>
    </source>
</evidence>
<organism evidence="2 3">
    <name type="scientific">Faecalibacterium prausnitzii</name>
    <dbReference type="NCBI Taxonomy" id="853"/>
    <lineage>
        <taxon>Bacteria</taxon>
        <taxon>Bacillati</taxon>
        <taxon>Bacillota</taxon>
        <taxon>Clostridia</taxon>
        <taxon>Eubacteriales</taxon>
        <taxon>Oscillospiraceae</taxon>
        <taxon>Faecalibacterium</taxon>
    </lineage>
</organism>
<dbReference type="Proteomes" id="UP000477010">
    <property type="component" value="Unassembled WGS sequence"/>
</dbReference>
<name>A0A6A8KH43_9FIRM</name>
<reference evidence="2 3" key="1">
    <citation type="journal article" date="2019" name="Nat. Med.">
        <title>A library of human gut bacterial isolates paired with longitudinal multiomics data enables mechanistic microbiome research.</title>
        <authorList>
            <person name="Poyet M."/>
            <person name="Groussin M."/>
            <person name="Gibbons S.M."/>
            <person name="Avila-Pacheco J."/>
            <person name="Jiang X."/>
            <person name="Kearney S.M."/>
            <person name="Perrotta A.R."/>
            <person name="Berdy B."/>
            <person name="Zhao S."/>
            <person name="Lieberman T.D."/>
            <person name="Swanson P.K."/>
            <person name="Smith M."/>
            <person name="Roesemann S."/>
            <person name="Alexander J.E."/>
            <person name="Rich S.A."/>
            <person name="Livny J."/>
            <person name="Vlamakis H."/>
            <person name="Clish C."/>
            <person name="Bullock K."/>
            <person name="Deik A."/>
            <person name="Scott J."/>
            <person name="Pierce K.A."/>
            <person name="Xavier R.J."/>
            <person name="Alm E.J."/>
        </authorList>
    </citation>
    <scope>NUCLEOTIDE SEQUENCE [LARGE SCALE GENOMIC DNA]</scope>
    <source>
        <strain evidence="2 3">BIOML-B9</strain>
    </source>
</reference>
<proteinExistence type="predicted"/>
<dbReference type="RefSeq" id="WP_015537676.1">
    <property type="nucleotide sequence ID" value="NZ_WKPZ01000005.1"/>
</dbReference>
<feature type="region of interest" description="Disordered" evidence="1">
    <location>
        <begin position="212"/>
        <end position="266"/>
    </location>
</feature>
<evidence type="ECO:0000313" key="2">
    <source>
        <dbReference type="EMBL" id="MSC82055.1"/>
    </source>
</evidence>
<sequence>MMNLNALKIDPEFQGKIPPLNAEEEHILEQNMIQERRLLNPLIIWNGYILDGHSRYRILKHHPEIAFEVKEIQLPDRYAALAWICQNQLGRRNLDPERRKFLMGKTYENEKLSVGGSTYREHDESGKFTSCRQNVHMRLTEKRTCERIAAKNGVSSKFVQRAEKYAKGVDAAEAAVPGAMEEILTGHIKATDAEITALAQTPKEEIPAIIKELRKPKKDRKAKKPTSPEKSDVAADDAPDSDEVHTESEITPVSNSPPDFKRSIQGHKRCLTDEDRKRLRQSIDNRHHKTTVANGSIMMCEVQGAKEDFIRRWNLVFKDYPDVFEDNDCRSAILFLIDDTSAYLQTIKERVL</sequence>
<protein>
    <recommendedName>
        <fullName evidence="4">ParB/Sulfiredoxin domain-containing protein</fullName>
    </recommendedName>
</protein>
<gene>
    <name evidence="2" type="ORF">GKD85_14855</name>
</gene>
<dbReference type="AlphaFoldDB" id="A0A6A8KH43"/>
<dbReference type="EMBL" id="WKQE01000032">
    <property type="protein sequence ID" value="MSC82055.1"/>
    <property type="molecule type" value="Genomic_DNA"/>
</dbReference>
<evidence type="ECO:0008006" key="4">
    <source>
        <dbReference type="Google" id="ProtNLM"/>
    </source>
</evidence>
<accession>A0A6A8KH43</accession>
<evidence type="ECO:0000256" key="1">
    <source>
        <dbReference type="SAM" id="MobiDB-lite"/>
    </source>
</evidence>